<protein>
    <submittedName>
        <fullName evidence="2">Uncharacterized protein</fullName>
    </submittedName>
</protein>
<dbReference type="Proteomes" id="UP000294847">
    <property type="component" value="Chromosome 5"/>
</dbReference>
<accession>A0A4P7NM21</accession>
<feature type="region of interest" description="Disordered" evidence="1">
    <location>
        <begin position="278"/>
        <end position="306"/>
    </location>
</feature>
<evidence type="ECO:0000313" key="2">
    <source>
        <dbReference type="EMBL" id="QBZ63247.1"/>
    </source>
</evidence>
<organism evidence="2 3">
    <name type="scientific">Pyricularia oryzae</name>
    <name type="common">Rice blast fungus</name>
    <name type="synonym">Magnaporthe oryzae</name>
    <dbReference type="NCBI Taxonomy" id="318829"/>
    <lineage>
        <taxon>Eukaryota</taxon>
        <taxon>Fungi</taxon>
        <taxon>Dikarya</taxon>
        <taxon>Ascomycota</taxon>
        <taxon>Pezizomycotina</taxon>
        <taxon>Sordariomycetes</taxon>
        <taxon>Sordariomycetidae</taxon>
        <taxon>Magnaporthales</taxon>
        <taxon>Pyriculariaceae</taxon>
        <taxon>Pyricularia</taxon>
    </lineage>
</organism>
<feature type="compositionally biased region" description="Basic and acidic residues" evidence="1">
    <location>
        <begin position="86"/>
        <end position="97"/>
    </location>
</feature>
<evidence type="ECO:0000313" key="3">
    <source>
        <dbReference type="Proteomes" id="UP000294847"/>
    </source>
</evidence>
<evidence type="ECO:0000256" key="1">
    <source>
        <dbReference type="SAM" id="MobiDB-lite"/>
    </source>
</evidence>
<dbReference type="EMBL" id="CP034208">
    <property type="protein sequence ID" value="QBZ63247.1"/>
    <property type="molecule type" value="Genomic_DNA"/>
</dbReference>
<proteinExistence type="predicted"/>
<name>A0A4P7NM21_PYROR</name>
<dbReference type="AlphaFoldDB" id="A0A4P7NM21"/>
<sequence length="433" mass="47654">MALASKPAPLLIRKQAGKLLRCSFAPQPRGISSICTSRLHTTSPRAAVRTPQPAALTRRPHVASSQSGPLCLQSRSRHAQTRPKKKSEGPDTLDRDLMFTSQDVPLSKEWDEKRERLLKEGMEADAVRLDTESCIKEAMRFADEVAKAGNDWRPIRARDLKFSASSLYYMAMLLRTAPMQSHNAGFMAKQMFLSAGEMGYGPAIITNASLVLNDVSRRPKPQLPPRNKAIDFWSIMDRFTRYARSAKQDPNIMTLSGILAMYQGDNAKATKLLLAAEQAGRTQAARQGDRRPPPRAEADSPAKPGAIRVHSRKRLPRWDLEVRTLLVLGTLLENSGQRDAAITAFSTAANELQVPEAHYHLALLLSPDDPEREEHLSVAALSGVEGAFVPLAEMEGKKAVAAKAAGSREKSAHHRAMAQQWLDLALHALDTGK</sequence>
<reference evidence="2 3" key="1">
    <citation type="journal article" date="2019" name="Mol. Biol. Evol.">
        <title>Blast fungal genomes show frequent chromosomal changes, gene gains and losses, and effector gene turnover.</title>
        <authorList>
            <person name="Gomez Luciano L.B."/>
            <person name="Jason Tsai I."/>
            <person name="Chuma I."/>
            <person name="Tosa Y."/>
            <person name="Chen Y.H."/>
            <person name="Li J.Y."/>
            <person name="Li M.Y."/>
            <person name="Jade Lu M.Y."/>
            <person name="Nakayashiki H."/>
            <person name="Li W.H."/>
        </authorList>
    </citation>
    <scope>NUCLEOTIDE SEQUENCE [LARGE SCALE GENOMIC DNA]</scope>
    <source>
        <strain evidence="2">MZ5-1-6</strain>
    </source>
</reference>
<feature type="compositionally biased region" description="Basic and acidic residues" evidence="1">
    <location>
        <begin position="287"/>
        <end position="300"/>
    </location>
</feature>
<gene>
    <name evidence="2" type="ORF">PoMZ_12144</name>
</gene>
<feature type="compositionally biased region" description="Polar residues" evidence="1">
    <location>
        <begin position="35"/>
        <end position="44"/>
    </location>
</feature>
<feature type="compositionally biased region" description="Basic residues" evidence="1">
    <location>
        <begin position="75"/>
        <end position="85"/>
    </location>
</feature>
<feature type="region of interest" description="Disordered" evidence="1">
    <location>
        <begin position="35"/>
        <end position="98"/>
    </location>
</feature>